<accession>A0A540WG10</accession>
<organism evidence="1 2">
    <name type="scientific">Kitasatospora acidiphila</name>
    <dbReference type="NCBI Taxonomy" id="2567942"/>
    <lineage>
        <taxon>Bacteria</taxon>
        <taxon>Bacillati</taxon>
        <taxon>Actinomycetota</taxon>
        <taxon>Actinomycetes</taxon>
        <taxon>Kitasatosporales</taxon>
        <taxon>Streptomycetaceae</taxon>
        <taxon>Kitasatospora</taxon>
    </lineage>
</organism>
<dbReference type="Proteomes" id="UP000319103">
    <property type="component" value="Unassembled WGS sequence"/>
</dbReference>
<dbReference type="OrthoDB" id="4243144at2"/>
<evidence type="ECO:0000313" key="2">
    <source>
        <dbReference type="Proteomes" id="UP000319103"/>
    </source>
</evidence>
<evidence type="ECO:0000313" key="1">
    <source>
        <dbReference type="EMBL" id="TQF07959.1"/>
    </source>
</evidence>
<keyword evidence="2" id="KW-1185">Reference proteome</keyword>
<reference evidence="1 2" key="1">
    <citation type="submission" date="2019-06" db="EMBL/GenBank/DDBJ databases">
        <title>Description of Kitasatospora acidophila sp. nov. isolated from pine grove soil, and reclassification of Streptomyces novaecaesareae to Kitasatospora novaeceasareae comb. nov.</title>
        <authorList>
            <person name="Kim M.J."/>
        </authorList>
    </citation>
    <scope>NUCLEOTIDE SEQUENCE [LARGE SCALE GENOMIC DNA]</scope>
    <source>
        <strain evidence="1 2">MMS16-CNU292</strain>
    </source>
</reference>
<dbReference type="EMBL" id="VIGB01000002">
    <property type="protein sequence ID" value="TQF07959.1"/>
    <property type="molecule type" value="Genomic_DNA"/>
</dbReference>
<protein>
    <submittedName>
        <fullName evidence="1">Uncharacterized protein</fullName>
    </submittedName>
</protein>
<dbReference type="AlphaFoldDB" id="A0A540WG10"/>
<sequence length="155" mass="16832">MLKLPTGVRWDVVALPCATGIPLLKCLAGGPNQDELGPVLVDVRTELTYWLMPPGAPAKISARQNLLSLPAGWLLSVSDPDHACTVDCGARQVVIWAHWPSVNGILTPPELLASRIPAKHEGAARCLAMTRAVPSYPSRLLRSARVPRQRRDHPE</sequence>
<name>A0A540WG10_9ACTN</name>
<dbReference type="RefSeq" id="WP_141631823.1">
    <property type="nucleotide sequence ID" value="NZ_VIGB01000002.1"/>
</dbReference>
<gene>
    <name evidence="1" type="ORF">E6W39_01110</name>
</gene>
<comment type="caution">
    <text evidence="1">The sequence shown here is derived from an EMBL/GenBank/DDBJ whole genome shotgun (WGS) entry which is preliminary data.</text>
</comment>
<proteinExistence type="predicted"/>